<dbReference type="Proteomes" id="UP000676649">
    <property type="component" value="Chromosome"/>
</dbReference>
<dbReference type="KEGG" id="mpad:KEF85_09755"/>
<evidence type="ECO:0000313" key="2">
    <source>
        <dbReference type="EMBL" id="QWF71208.1"/>
    </source>
</evidence>
<sequence length="107" mass="12222">MAWKIGARGVFDKIIGINYPYCRSDVVAIAIVASRHRIKSLCFGKGFFVLIDQPAANCWFSLLTPYLHSATIKPSCSSKAGRENPFAPANNRHFCQWLFYARYFAWR</sequence>
<reference evidence="1" key="1">
    <citation type="submission" date="2021-04" db="EMBL/GenBank/DDBJ databases">
        <title>Draft genome sequence data of methanotrophic Methylovulum sp. strain S1L and Methylomonas sp. strain S2AM isolated from boreal lake water columns.</title>
        <authorList>
            <person name="Rissanen A.J."/>
            <person name="Mangayil R."/>
            <person name="Svenning M.M."/>
            <person name="Khanongnuch R."/>
        </authorList>
    </citation>
    <scope>NUCLEOTIDE SEQUENCE</scope>
    <source>
        <strain evidence="1">S2AM</strain>
    </source>
</reference>
<dbReference type="EMBL" id="CP073754">
    <property type="protein sequence ID" value="QWF71208.1"/>
    <property type="molecule type" value="Genomic_DNA"/>
</dbReference>
<dbReference type="RefSeq" id="WP_215579994.1">
    <property type="nucleotide sequence ID" value="NZ_CP073754.1"/>
</dbReference>
<evidence type="ECO:0000313" key="1">
    <source>
        <dbReference type="EMBL" id="QWF69661.1"/>
    </source>
</evidence>
<dbReference type="EMBL" id="CP073754">
    <property type="protein sequence ID" value="QWF69661.1"/>
    <property type="molecule type" value="Genomic_DNA"/>
</dbReference>
<dbReference type="AlphaFoldDB" id="A0A975MKU2"/>
<protein>
    <submittedName>
        <fullName evidence="1">Uncharacterized protein</fullName>
    </submittedName>
</protein>
<keyword evidence="3" id="KW-1185">Reference proteome</keyword>
<accession>A0A975MKU2</accession>
<gene>
    <name evidence="2" type="ORF">KEF85_01545</name>
    <name evidence="1" type="ORF">KEF85_09755</name>
</gene>
<proteinExistence type="predicted"/>
<evidence type="ECO:0000313" key="3">
    <source>
        <dbReference type="Proteomes" id="UP000676649"/>
    </source>
</evidence>
<dbReference type="KEGG" id="mpad:KEF85_01545"/>
<organism evidence="1 3">
    <name type="scientific">Methylomonas paludis</name>
    <dbReference type="NCBI Taxonomy" id="1173101"/>
    <lineage>
        <taxon>Bacteria</taxon>
        <taxon>Pseudomonadati</taxon>
        <taxon>Pseudomonadota</taxon>
        <taxon>Gammaproteobacteria</taxon>
        <taxon>Methylococcales</taxon>
        <taxon>Methylococcaceae</taxon>
        <taxon>Methylomonas</taxon>
    </lineage>
</organism>
<name>A0A975MKU2_9GAMM</name>